<dbReference type="InterPro" id="IPR006202">
    <property type="entry name" value="Neur_chan_lig-bd"/>
</dbReference>
<evidence type="ECO:0000259" key="12">
    <source>
        <dbReference type="Pfam" id="PF02931"/>
    </source>
</evidence>
<dbReference type="OrthoDB" id="442503at2759"/>
<evidence type="ECO:0000256" key="3">
    <source>
        <dbReference type="ARBA" id="ARBA00022448"/>
    </source>
</evidence>
<feature type="domain" description="Neurotransmitter-gated ion-channel transmembrane" evidence="13">
    <location>
        <begin position="283"/>
        <end position="522"/>
    </location>
</feature>
<dbReference type="NCBIfam" id="TIGR00860">
    <property type="entry name" value="LIC"/>
    <property type="match status" value="1"/>
</dbReference>
<dbReference type="InterPro" id="IPR018000">
    <property type="entry name" value="Neurotransmitter_ion_chnl_CS"/>
</dbReference>
<dbReference type="InterPro" id="IPR006201">
    <property type="entry name" value="Neur_channel"/>
</dbReference>
<evidence type="ECO:0000256" key="6">
    <source>
        <dbReference type="ARBA" id="ARBA00022729"/>
    </source>
</evidence>
<keyword evidence="4" id="KW-1003">Cell membrane</keyword>
<proteinExistence type="inferred from homology"/>
<evidence type="ECO:0000259" key="13">
    <source>
        <dbReference type="Pfam" id="PF02932"/>
    </source>
</evidence>
<keyword evidence="5 11" id="KW-0812">Transmembrane</keyword>
<dbReference type="Pfam" id="PF02932">
    <property type="entry name" value="Neur_chan_memb"/>
    <property type="match status" value="1"/>
</dbReference>
<name>A0A2G5SNA2_9PELO</name>
<evidence type="ECO:0000313" key="15">
    <source>
        <dbReference type="Proteomes" id="UP000230233"/>
    </source>
</evidence>
<evidence type="ECO:0000256" key="10">
    <source>
        <dbReference type="ARBA" id="ARBA00023303"/>
    </source>
</evidence>
<comment type="caution">
    <text evidence="11">Lacks conserved residue(s) required for the propagation of feature annotation.</text>
</comment>
<keyword evidence="6" id="KW-0732">Signal</keyword>
<comment type="similarity">
    <text evidence="11">Belongs to the ligand-gated ion channel (TC 1.A.9) family.</text>
</comment>
<evidence type="ECO:0000256" key="2">
    <source>
        <dbReference type="ARBA" id="ARBA00004236"/>
    </source>
</evidence>
<keyword evidence="3 11" id="KW-0813">Transport</keyword>
<dbReference type="GO" id="GO:0004888">
    <property type="term" value="F:transmembrane signaling receptor activity"/>
    <property type="evidence" value="ECO:0007669"/>
    <property type="project" value="InterPro"/>
</dbReference>
<dbReference type="FunFam" id="2.70.170.10:FF:000039">
    <property type="entry name" value="Ligand-Gated ion Channel"/>
    <property type="match status" value="1"/>
</dbReference>
<evidence type="ECO:0000313" key="14">
    <source>
        <dbReference type="EMBL" id="PIC16478.1"/>
    </source>
</evidence>
<feature type="transmembrane region" description="Helical" evidence="11">
    <location>
        <begin position="508"/>
        <end position="528"/>
    </location>
</feature>
<dbReference type="InterPro" id="IPR036734">
    <property type="entry name" value="Neur_chan_lig-bd_sf"/>
</dbReference>
<dbReference type="Gene3D" id="1.20.58.390">
    <property type="entry name" value="Neurotransmitter-gated ion-channel transmembrane domain"/>
    <property type="match status" value="1"/>
</dbReference>
<feature type="domain" description="Neurotransmitter-gated ion-channel ligand-binding" evidence="12">
    <location>
        <begin position="67"/>
        <end position="271"/>
    </location>
</feature>
<comment type="subcellular location">
    <subcellularLocation>
        <location evidence="2">Cell membrane</location>
    </subcellularLocation>
    <subcellularLocation>
        <location evidence="1">Membrane</location>
        <topology evidence="1">Multi-pass membrane protein</topology>
    </subcellularLocation>
</comment>
<keyword evidence="7 11" id="KW-1133">Transmembrane helix</keyword>
<dbReference type="PROSITE" id="PS00236">
    <property type="entry name" value="NEUROTR_ION_CHANNEL"/>
    <property type="match status" value="1"/>
</dbReference>
<protein>
    <recommendedName>
        <fullName evidence="16">Neurotransmitter-gated ion-channel ligand-binding domain-containing protein</fullName>
    </recommendedName>
</protein>
<evidence type="ECO:0000256" key="1">
    <source>
        <dbReference type="ARBA" id="ARBA00004141"/>
    </source>
</evidence>
<dbReference type="AlphaFoldDB" id="A0A2G5SNA2"/>
<dbReference type="SUPFAM" id="SSF90112">
    <property type="entry name" value="Neurotransmitter-gated ion-channel transmembrane pore"/>
    <property type="match status" value="1"/>
</dbReference>
<keyword evidence="8 11" id="KW-0406">Ion transport</keyword>
<evidence type="ECO:0000256" key="9">
    <source>
        <dbReference type="ARBA" id="ARBA00023136"/>
    </source>
</evidence>
<dbReference type="InterPro" id="IPR006028">
    <property type="entry name" value="GABAA/Glycine_rcpt"/>
</dbReference>
<dbReference type="GO" id="GO:0005230">
    <property type="term" value="F:extracellular ligand-gated monoatomic ion channel activity"/>
    <property type="evidence" value="ECO:0007669"/>
    <property type="project" value="InterPro"/>
</dbReference>
<reference evidence="15" key="1">
    <citation type="submission" date="2017-10" db="EMBL/GenBank/DDBJ databases">
        <title>Rapid genome shrinkage in a self-fertile nematode reveals novel sperm competition proteins.</title>
        <authorList>
            <person name="Yin D."/>
            <person name="Schwarz E.M."/>
            <person name="Thomas C.G."/>
            <person name="Felde R.L."/>
            <person name="Korf I.F."/>
            <person name="Cutter A.D."/>
            <person name="Schartner C.M."/>
            <person name="Ralston E.J."/>
            <person name="Meyer B.J."/>
            <person name="Haag E.S."/>
        </authorList>
    </citation>
    <scope>NUCLEOTIDE SEQUENCE [LARGE SCALE GENOMIC DNA]</scope>
    <source>
        <strain evidence="15">JU1422</strain>
    </source>
</reference>
<dbReference type="PRINTS" id="PR00252">
    <property type="entry name" value="NRIONCHANNEL"/>
</dbReference>
<keyword evidence="10 11" id="KW-0407">Ion channel</keyword>
<comment type="caution">
    <text evidence="14">The sequence shown here is derived from an EMBL/GenBank/DDBJ whole genome shotgun (WGS) entry which is preliminary data.</text>
</comment>
<dbReference type="SUPFAM" id="SSF63712">
    <property type="entry name" value="Nicotinic receptor ligand binding domain-like"/>
    <property type="match status" value="1"/>
</dbReference>
<gene>
    <name evidence="14" type="primary">Cni-lgc-40</name>
    <name evidence="14" type="synonym">Cnig_chr_X.g23066</name>
    <name evidence="14" type="ORF">B9Z55_023066</name>
</gene>
<dbReference type="STRING" id="1611254.A0A2G5SNA2"/>
<keyword evidence="15" id="KW-1185">Reference proteome</keyword>
<keyword evidence="9 11" id="KW-0472">Membrane</keyword>
<dbReference type="PANTHER" id="PTHR18945">
    <property type="entry name" value="NEUROTRANSMITTER GATED ION CHANNEL"/>
    <property type="match status" value="1"/>
</dbReference>
<dbReference type="PRINTS" id="PR00253">
    <property type="entry name" value="GABAARECEPTR"/>
</dbReference>
<dbReference type="Gene3D" id="2.70.170.10">
    <property type="entry name" value="Neurotransmitter-gated ion-channel ligand-binding domain"/>
    <property type="match status" value="1"/>
</dbReference>
<dbReference type="CDD" id="cd19049">
    <property type="entry name" value="LGIC_TM_anion"/>
    <property type="match status" value="1"/>
</dbReference>
<organism evidence="14 15">
    <name type="scientific">Caenorhabditis nigoni</name>
    <dbReference type="NCBI Taxonomy" id="1611254"/>
    <lineage>
        <taxon>Eukaryota</taxon>
        <taxon>Metazoa</taxon>
        <taxon>Ecdysozoa</taxon>
        <taxon>Nematoda</taxon>
        <taxon>Chromadorea</taxon>
        <taxon>Rhabditida</taxon>
        <taxon>Rhabditina</taxon>
        <taxon>Rhabditomorpha</taxon>
        <taxon>Rhabditoidea</taxon>
        <taxon>Rhabditidae</taxon>
        <taxon>Peloderinae</taxon>
        <taxon>Caenorhabditis</taxon>
    </lineage>
</organism>
<evidence type="ECO:0000256" key="7">
    <source>
        <dbReference type="ARBA" id="ARBA00022989"/>
    </source>
</evidence>
<dbReference type="InterPro" id="IPR038050">
    <property type="entry name" value="Neuro_actylchol_rec"/>
</dbReference>
<feature type="transmembrane region" description="Helical" evidence="11">
    <location>
        <begin position="283"/>
        <end position="300"/>
    </location>
</feature>
<dbReference type="Proteomes" id="UP000230233">
    <property type="component" value="Chromosome X"/>
</dbReference>
<evidence type="ECO:0008006" key="16">
    <source>
        <dbReference type="Google" id="ProtNLM"/>
    </source>
</evidence>
<accession>A0A2G5SNA2</accession>
<dbReference type="GO" id="GO:0005886">
    <property type="term" value="C:plasma membrane"/>
    <property type="evidence" value="ECO:0007669"/>
    <property type="project" value="UniProtKB-SubCell"/>
</dbReference>
<evidence type="ECO:0000256" key="4">
    <source>
        <dbReference type="ARBA" id="ARBA00022475"/>
    </source>
</evidence>
<dbReference type="CDD" id="cd18987">
    <property type="entry name" value="LGIC_ECD_anion"/>
    <property type="match status" value="1"/>
</dbReference>
<evidence type="ECO:0000256" key="11">
    <source>
        <dbReference type="RuleBase" id="RU000687"/>
    </source>
</evidence>
<sequence>MKFEYYLEKQVQLAPDKILHHFRYYDYYELTGIYYKFQKMIRFFLTAFCILNSFEPTNSAFIPLTKKFLDKLKNETLYNKFATPTQYDDVPTNVTLSMFIEGMSSFSAQTMDYHLDVYFQEEWYDHRLAHNNTAPILVRDLEVFKMMWHPDVYFANARSAAFQDITDDNFLVWVYPNGRVWYDARISIVSSCNMDLWKYPLDSQECALRILSYAYPMTVLRLLWSEKEDVPAIDRNPDITMPDMSLKHIRTGYCNGTYATGEWSCMTAIFYVEREMMHHVMQTYVPTALIVVISWFNFWLEIDSAPARVSLSITTLLTISTQANAVKLALPEVSYMKAIDVWMGSCMAFVFGVMIEFTICHYAKTLEKEKDRQAREAELRGGPPLVVDTLSTLFGAVHDIDDLNEDEELRGDGEQHIALNMLNPEEPRLRSLHPTTNDITTNGTRYFMGAERLKRKRSKTSITRLRQQVASMRHATADVSRRAFKWTRAVRKLHGHRVATKIDERCRIVFPMVFILFNIAYWSFYLVFN</sequence>
<dbReference type="Pfam" id="PF02931">
    <property type="entry name" value="Neur_chan_LBD"/>
    <property type="match status" value="1"/>
</dbReference>
<evidence type="ECO:0000256" key="8">
    <source>
        <dbReference type="ARBA" id="ARBA00023065"/>
    </source>
</evidence>
<feature type="transmembrane region" description="Helical" evidence="11">
    <location>
        <begin position="341"/>
        <end position="363"/>
    </location>
</feature>
<dbReference type="InterPro" id="IPR006029">
    <property type="entry name" value="Neurotrans-gated_channel_TM"/>
</dbReference>
<evidence type="ECO:0000256" key="5">
    <source>
        <dbReference type="ARBA" id="ARBA00022692"/>
    </source>
</evidence>
<dbReference type="EMBL" id="PDUG01000006">
    <property type="protein sequence ID" value="PIC16478.1"/>
    <property type="molecule type" value="Genomic_DNA"/>
</dbReference>
<dbReference type="InterPro" id="IPR036719">
    <property type="entry name" value="Neuro-gated_channel_TM_sf"/>
</dbReference>
<dbReference type="FunFam" id="1.20.58.390:FF:000083">
    <property type="entry name" value="Ligand-Gated ion Channel"/>
    <property type="match status" value="1"/>
</dbReference>